<comment type="caution">
    <text evidence="7">The sequence shown here is derived from an EMBL/GenBank/DDBJ whole genome shotgun (WGS) entry which is preliminary data.</text>
</comment>
<dbReference type="InterPro" id="IPR010652">
    <property type="entry name" value="DUF1232"/>
</dbReference>
<gene>
    <name evidence="7" type="ORF">GR183_12230</name>
</gene>
<evidence type="ECO:0000313" key="7">
    <source>
        <dbReference type="EMBL" id="MXN65673.1"/>
    </source>
</evidence>
<feature type="domain" description="DUF1232" evidence="6">
    <location>
        <begin position="35"/>
        <end position="71"/>
    </location>
</feature>
<dbReference type="Proteomes" id="UP000433101">
    <property type="component" value="Unassembled WGS sequence"/>
</dbReference>
<dbReference type="GO" id="GO:0012505">
    <property type="term" value="C:endomembrane system"/>
    <property type="evidence" value="ECO:0007669"/>
    <property type="project" value="UniProtKB-SubCell"/>
</dbReference>
<accession>A0A7X3LV86</accession>
<comment type="subcellular location">
    <subcellularLocation>
        <location evidence="1">Endomembrane system</location>
        <topology evidence="1">Multi-pass membrane protein</topology>
    </subcellularLocation>
</comment>
<keyword evidence="2 5" id="KW-0812">Transmembrane</keyword>
<protein>
    <submittedName>
        <fullName evidence="7">DUF1232 domain-containing protein</fullName>
    </submittedName>
</protein>
<reference evidence="7 8" key="1">
    <citation type="submission" date="2019-12" db="EMBL/GenBank/DDBJ databases">
        <authorList>
            <person name="Li M."/>
        </authorList>
    </citation>
    <scope>NUCLEOTIDE SEQUENCE [LARGE SCALE GENOMIC DNA]</scope>
    <source>
        <strain evidence="7 8">GBMRC 2046</strain>
    </source>
</reference>
<dbReference type="EMBL" id="WUMV01000005">
    <property type="protein sequence ID" value="MXN65673.1"/>
    <property type="molecule type" value="Genomic_DNA"/>
</dbReference>
<sequence>MSRRLDRLKSWAKGIKRDVIVLWLAAGHGRVHWSVKAAAALIAAYALSPIDLIPDFIPVVGYLDDLLIVPLGVVLVVRMIPCDVIHELRIRSAAITERPISRAGAVLVVLSWLVLAQVLGAAAWTATLD</sequence>
<evidence type="ECO:0000256" key="5">
    <source>
        <dbReference type="SAM" id="Phobius"/>
    </source>
</evidence>
<feature type="transmembrane region" description="Helical" evidence="5">
    <location>
        <begin position="105"/>
        <end position="126"/>
    </location>
</feature>
<evidence type="ECO:0000259" key="6">
    <source>
        <dbReference type="Pfam" id="PF06803"/>
    </source>
</evidence>
<evidence type="ECO:0000256" key="1">
    <source>
        <dbReference type="ARBA" id="ARBA00004127"/>
    </source>
</evidence>
<organism evidence="7 8">
    <name type="scientific">Stappia sediminis</name>
    <dbReference type="NCBI Taxonomy" id="2692190"/>
    <lineage>
        <taxon>Bacteria</taxon>
        <taxon>Pseudomonadati</taxon>
        <taxon>Pseudomonadota</taxon>
        <taxon>Alphaproteobacteria</taxon>
        <taxon>Hyphomicrobiales</taxon>
        <taxon>Stappiaceae</taxon>
        <taxon>Stappia</taxon>
    </lineage>
</organism>
<dbReference type="AlphaFoldDB" id="A0A7X3LV86"/>
<proteinExistence type="predicted"/>
<evidence type="ECO:0000256" key="3">
    <source>
        <dbReference type="ARBA" id="ARBA00022989"/>
    </source>
</evidence>
<name>A0A7X3LV86_9HYPH</name>
<keyword evidence="8" id="KW-1185">Reference proteome</keyword>
<keyword evidence="3 5" id="KW-1133">Transmembrane helix</keyword>
<dbReference type="RefSeq" id="WP_160775930.1">
    <property type="nucleotide sequence ID" value="NZ_WUMV01000005.1"/>
</dbReference>
<dbReference type="Pfam" id="PF06803">
    <property type="entry name" value="DUF1232"/>
    <property type="match status" value="1"/>
</dbReference>
<keyword evidence="4 5" id="KW-0472">Membrane</keyword>
<evidence type="ECO:0000256" key="4">
    <source>
        <dbReference type="ARBA" id="ARBA00023136"/>
    </source>
</evidence>
<evidence type="ECO:0000313" key="8">
    <source>
        <dbReference type="Proteomes" id="UP000433101"/>
    </source>
</evidence>
<evidence type="ECO:0000256" key="2">
    <source>
        <dbReference type="ARBA" id="ARBA00022692"/>
    </source>
</evidence>